<feature type="compositionally biased region" description="Basic and acidic residues" evidence="1">
    <location>
        <begin position="433"/>
        <end position="448"/>
    </location>
</feature>
<name>A0A6A0A355_HAELA</name>
<feature type="signal peptide" evidence="2">
    <location>
        <begin position="1"/>
        <end position="20"/>
    </location>
</feature>
<sequence>MVRIWAFVMMQPSCLPACQGHLCHPCSSWRQGGVVQQTPGNVHPVHVDNAIPSPHELAGDDGRCCRHDPHMAWACLWSANIANKDVDMCSPACRGHLQGLCQGRTGGDAKKETAGMVHPVQQCLAMHCGQGAAEPAHHEDDSVKSHVVGSHGPALPHKIASWVLSSGIEVGSKGKYGVREWWHDKIMHLPLGRDVHVRAGWALELGGPWRWEWLTIACGEAWAHWYPPERSRRPLPPALPVVQWHMCENRTEDHAHLLSGARRRLLTNLNNSTQEEGDAQDEPVSPTSAGRRKLTRSNYNTEAEHEGLTPHPAKQNVLQAIHGMQHMPAADGLGPHDQPPQRRRLQRNDHASTSQTPEDNAIVLDSDPDSDASVIPRRRHAAPQPSPVCLLIHPTAQPTARVDSTSSDSDDSTSPPKTAPVPTVTTTISSVQADKDTGRNGVHWDHPRSCSSHA</sequence>
<dbReference type="Proteomes" id="UP000485058">
    <property type="component" value="Unassembled WGS sequence"/>
</dbReference>
<evidence type="ECO:0000256" key="2">
    <source>
        <dbReference type="SAM" id="SignalP"/>
    </source>
</evidence>
<comment type="caution">
    <text evidence="3">The sequence shown here is derived from an EMBL/GenBank/DDBJ whole genome shotgun (WGS) entry which is preliminary data.</text>
</comment>
<evidence type="ECO:0000313" key="4">
    <source>
        <dbReference type="Proteomes" id="UP000485058"/>
    </source>
</evidence>
<gene>
    <name evidence="3" type="ORF">HaLaN_24667</name>
</gene>
<organism evidence="3 4">
    <name type="scientific">Haematococcus lacustris</name>
    <name type="common">Green alga</name>
    <name type="synonym">Haematococcus pluvialis</name>
    <dbReference type="NCBI Taxonomy" id="44745"/>
    <lineage>
        <taxon>Eukaryota</taxon>
        <taxon>Viridiplantae</taxon>
        <taxon>Chlorophyta</taxon>
        <taxon>core chlorophytes</taxon>
        <taxon>Chlorophyceae</taxon>
        <taxon>CS clade</taxon>
        <taxon>Chlamydomonadales</taxon>
        <taxon>Haematococcaceae</taxon>
        <taxon>Haematococcus</taxon>
    </lineage>
</organism>
<evidence type="ECO:0000313" key="3">
    <source>
        <dbReference type="EMBL" id="GFH26504.1"/>
    </source>
</evidence>
<dbReference type="EMBL" id="BLLF01003150">
    <property type="protein sequence ID" value="GFH26504.1"/>
    <property type="molecule type" value="Genomic_DNA"/>
</dbReference>
<keyword evidence="2" id="KW-0732">Signal</keyword>
<dbReference type="AlphaFoldDB" id="A0A6A0A355"/>
<reference evidence="3 4" key="1">
    <citation type="submission" date="2020-02" db="EMBL/GenBank/DDBJ databases">
        <title>Draft genome sequence of Haematococcus lacustris strain NIES-144.</title>
        <authorList>
            <person name="Morimoto D."/>
            <person name="Nakagawa S."/>
            <person name="Yoshida T."/>
            <person name="Sawayama S."/>
        </authorList>
    </citation>
    <scope>NUCLEOTIDE SEQUENCE [LARGE SCALE GENOMIC DNA]</scope>
    <source>
        <strain evidence="3 4">NIES-144</strain>
    </source>
</reference>
<proteinExistence type="predicted"/>
<feature type="region of interest" description="Disordered" evidence="1">
    <location>
        <begin position="327"/>
        <end position="454"/>
    </location>
</feature>
<keyword evidence="4" id="KW-1185">Reference proteome</keyword>
<feature type="region of interest" description="Disordered" evidence="1">
    <location>
        <begin position="271"/>
        <end position="294"/>
    </location>
</feature>
<evidence type="ECO:0000256" key="1">
    <source>
        <dbReference type="SAM" id="MobiDB-lite"/>
    </source>
</evidence>
<feature type="compositionally biased region" description="Low complexity" evidence="1">
    <location>
        <begin position="403"/>
        <end position="431"/>
    </location>
</feature>
<feature type="chain" id="PRO_5025502837" evidence="2">
    <location>
        <begin position="21"/>
        <end position="454"/>
    </location>
</feature>
<accession>A0A6A0A355</accession>
<protein>
    <submittedName>
        <fullName evidence="3">Uncharacterized protein</fullName>
    </submittedName>
</protein>